<name>A0A834PC97_VESPE</name>
<evidence type="ECO:0000256" key="1">
    <source>
        <dbReference type="SAM" id="MobiDB-lite"/>
    </source>
</evidence>
<sequence>MSEIAAIRSNSGSVDEEIGSLPYPAFQSNDFGSSPEGSRRYGGGVEVMPMLGYQLGPFKVTRNSQFQAVKGSAERHSRKKTASEGPKRVRRMKLRGGSLLVRIRELKE</sequence>
<proteinExistence type="predicted"/>
<comment type="caution">
    <text evidence="2">The sequence shown here is derived from an EMBL/GenBank/DDBJ whole genome shotgun (WGS) entry which is preliminary data.</text>
</comment>
<reference evidence="2" key="1">
    <citation type="journal article" date="2020" name="G3 (Bethesda)">
        <title>High-Quality Assemblies for Three Invasive Social Wasps from the &lt;i&gt;Vespula&lt;/i&gt; Genus.</title>
        <authorList>
            <person name="Harrop T.W.R."/>
            <person name="Guhlin J."/>
            <person name="McLaughlin G.M."/>
            <person name="Permina E."/>
            <person name="Stockwell P."/>
            <person name="Gilligan J."/>
            <person name="Le Lec M.F."/>
            <person name="Gruber M.A.M."/>
            <person name="Quinn O."/>
            <person name="Lovegrove M."/>
            <person name="Duncan E.J."/>
            <person name="Remnant E.J."/>
            <person name="Van Eeckhoven J."/>
            <person name="Graham B."/>
            <person name="Knapp R.A."/>
            <person name="Langford K.W."/>
            <person name="Kronenberg Z."/>
            <person name="Press M.O."/>
            <person name="Eacker S.M."/>
            <person name="Wilson-Rankin E.E."/>
            <person name="Purcell J."/>
            <person name="Lester P.J."/>
            <person name="Dearden P.K."/>
        </authorList>
    </citation>
    <scope>NUCLEOTIDE SEQUENCE</scope>
    <source>
        <strain evidence="2">Volc-1</strain>
    </source>
</reference>
<dbReference type="EMBL" id="JACSDY010000002">
    <property type="protein sequence ID" value="KAF7435467.1"/>
    <property type="molecule type" value="Genomic_DNA"/>
</dbReference>
<dbReference type="Proteomes" id="UP000600918">
    <property type="component" value="Unassembled WGS sequence"/>
</dbReference>
<evidence type="ECO:0000313" key="2">
    <source>
        <dbReference type="EMBL" id="KAF7435467.1"/>
    </source>
</evidence>
<dbReference type="AlphaFoldDB" id="A0A834PC97"/>
<protein>
    <submittedName>
        <fullName evidence="2">Uncharacterized protein</fullName>
    </submittedName>
</protein>
<evidence type="ECO:0000313" key="3">
    <source>
        <dbReference type="Proteomes" id="UP000600918"/>
    </source>
</evidence>
<gene>
    <name evidence="2" type="ORF">H0235_003658</name>
</gene>
<keyword evidence="3" id="KW-1185">Reference proteome</keyword>
<feature type="region of interest" description="Disordered" evidence="1">
    <location>
        <begin position="68"/>
        <end position="88"/>
    </location>
</feature>
<accession>A0A834PC97</accession>
<organism evidence="2 3">
    <name type="scientific">Vespula pensylvanica</name>
    <name type="common">Western yellow jacket</name>
    <name type="synonym">Wasp</name>
    <dbReference type="NCBI Taxonomy" id="30213"/>
    <lineage>
        <taxon>Eukaryota</taxon>
        <taxon>Metazoa</taxon>
        <taxon>Ecdysozoa</taxon>
        <taxon>Arthropoda</taxon>
        <taxon>Hexapoda</taxon>
        <taxon>Insecta</taxon>
        <taxon>Pterygota</taxon>
        <taxon>Neoptera</taxon>
        <taxon>Endopterygota</taxon>
        <taxon>Hymenoptera</taxon>
        <taxon>Apocrita</taxon>
        <taxon>Aculeata</taxon>
        <taxon>Vespoidea</taxon>
        <taxon>Vespidae</taxon>
        <taxon>Vespinae</taxon>
        <taxon>Vespula</taxon>
    </lineage>
</organism>